<keyword evidence="6 8" id="KW-1133">Transmembrane helix</keyword>
<reference evidence="10" key="1">
    <citation type="submission" date="2025-08" db="UniProtKB">
        <authorList>
            <consortium name="RefSeq"/>
        </authorList>
    </citation>
    <scope>IDENTIFICATION</scope>
    <source>
        <tissue evidence="10">Total insect</tissue>
    </source>
</reference>
<feature type="transmembrane region" description="Helical" evidence="8">
    <location>
        <begin position="508"/>
        <end position="525"/>
    </location>
</feature>
<dbReference type="RefSeq" id="XP_034256316.1">
    <property type="nucleotide sequence ID" value="XM_034400425.1"/>
</dbReference>
<evidence type="ECO:0000313" key="10">
    <source>
        <dbReference type="RefSeq" id="XP_034256316.1"/>
    </source>
</evidence>
<dbReference type="GO" id="GO:0005637">
    <property type="term" value="C:nuclear inner membrane"/>
    <property type="evidence" value="ECO:0007669"/>
    <property type="project" value="TreeGrafter"/>
</dbReference>
<dbReference type="GeneID" id="117654192"/>
<feature type="transmembrane region" description="Helical" evidence="8">
    <location>
        <begin position="330"/>
        <end position="351"/>
    </location>
</feature>
<organism evidence="10">
    <name type="scientific">Thrips palmi</name>
    <name type="common">Melon thrips</name>
    <dbReference type="NCBI Taxonomy" id="161013"/>
    <lineage>
        <taxon>Eukaryota</taxon>
        <taxon>Metazoa</taxon>
        <taxon>Ecdysozoa</taxon>
        <taxon>Arthropoda</taxon>
        <taxon>Hexapoda</taxon>
        <taxon>Insecta</taxon>
        <taxon>Pterygota</taxon>
        <taxon>Neoptera</taxon>
        <taxon>Paraneoptera</taxon>
        <taxon>Thysanoptera</taxon>
        <taxon>Terebrantia</taxon>
        <taxon>Thripoidea</taxon>
        <taxon>Thripidae</taxon>
        <taxon>Thrips</taxon>
    </lineage>
</organism>
<gene>
    <name evidence="10" type="primary">LOC117654192</name>
</gene>
<keyword evidence="7 8" id="KW-0472">Membrane</keyword>
<dbReference type="KEGG" id="tpal:117654192"/>
<evidence type="ECO:0000256" key="4">
    <source>
        <dbReference type="ARBA" id="ARBA00022679"/>
    </source>
</evidence>
<dbReference type="GO" id="GO:0000030">
    <property type="term" value="F:mannosyltransferase activity"/>
    <property type="evidence" value="ECO:0007669"/>
    <property type="project" value="TreeGrafter"/>
</dbReference>
<dbReference type="Proteomes" id="UP000515158">
    <property type="component" value="Unplaced"/>
</dbReference>
<feature type="transmembrane region" description="Helical" evidence="8">
    <location>
        <begin position="285"/>
        <end position="318"/>
    </location>
</feature>
<evidence type="ECO:0000256" key="1">
    <source>
        <dbReference type="ARBA" id="ARBA00004141"/>
    </source>
</evidence>
<feature type="transmembrane region" description="Helical" evidence="8">
    <location>
        <begin position="255"/>
        <end position="273"/>
    </location>
</feature>
<feature type="transmembrane region" description="Helical" evidence="8">
    <location>
        <begin position="233"/>
        <end position="249"/>
    </location>
</feature>
<keyword evidence="3" id="KW-0328">Glycosyltransferase</keyword>
<evidence type="ECO:0000256" key="8">
    <source>
        <dbReference type="SAM" id="Phobius"/>
    </source>
</evidence>
<feature type="transmembrane region" description="Helical" evidence="8">
    <location>
        <begin position="205"/>
        <end position="221"/>
    </location>
</feature>
<evidence type="ECO:0000256" key="2">
    <source>
        <dbReference type="ARBA" id="ARBA00008744"/>
    </source>
</evidence>
<keyword evidence="5 8" id="KW-0812">Transmembrane</keyword>
<dbReference type="OrthoDB" id="6019623at2759"/>
<proteinExistence type="inferred from homology"/>
<evidence type="ECO:0000256" key="5">
    <source>
        <dbReference type="ARBA" id="ARBA00022692"/>
    </source>
</evidence>
<keyword evidence="4" id="KW-0808">Transferase</keyword>
<sequence>MSSNDYQMRGSSMLIIGVLVGILHYYHVKSLYENDRHFSHLSSIEREMCFRSEMGLYYSFYKRIVTSHSFKDGLYKLTHDNLTEYPDTINALHKFNIYPEAMIGGLWRIYHLGVKTFGLNGKQCYMIHRGEGLPPVESCEGFGEPILFYLEVVWMFAGITAFVLYYFGSHLSGSQIGGCLTILSFFINHTESTRVQWTPPLRESFAYPFILLHCALISSILQDSRKTMPRPSFWKGLMSLFSSFVSLLFWQFSQFILTCEIAILIAIYAFGFIKRHCLSQILAWISAGFLLALVGLGGNSLLCFSFLSAILTSAWVLLICDGSVNSLGFAWTSVLKIISIIAFAIVLKLVFPSTGNDSHIVKIFLSKIFPHSDNFHTLMYTCAPEFQRLPWSYGVGLMKSLLLPLVLIALLLVFWNPTFHILAVLREHFRKKLLFPRYQNALQLNDVVKLVEPAIVFNTCLLIAFFVLSMMAMRLKLFLTPQMCVLVSLIASKESVNSIQILREKKSLEYLTLLIIFCAIYLSGIDNIKRQRSIEGEYSNYPLEELLTWVQMKTKSSDVFAGPMPVMASILLSTGRPIVNHPYYEDEAMRNRTLLVYSLFSRKTPSEAFESIKRLGANFAVLEANKCFDHMQPRKGCKMTDLWDIEDPMNTKRPPLCPTLFSNDASPFERVFFNAEYVVLKVGLR</sequence>
<protein>
    <submittedName>
        <fullName evidence="10">Probable C-mannosyltransferase DPY19L1 isoform X1</fullName>
    </submittedName>
</protein>
<evidence type="ECO:0000313" key="9">
    <source>
        <dbReference type="Proteomes" id="UP000515158"/>
    </source>
</evidence>
<dbReference type="FunCoup" id="A0A6P9ALD0">
    <property type="interactions" value="874"/>
</dbReference>
<dbReference type="InParanoid" id="A0A6P9ALD0"/>
<evidence type="ECO:0000256" key="6">
    <source>
        <dbReference type="ARBA" id="ARBA00022989"/>
    </source>
</evidence>
<feature type="transmembrane region" description="Helical" evidence="8">
    <location>
        <begin position="401"/>
        <end position="425"/>
    </location>
</feature>
<feature type="transmembrane region" description="Helical" evidence="8">
    <location>
        <begin position="454"/>
        <end position="473"/>
    </location>
</feature>
<comment type="subcellular location">
    <subcellularLocation>
        <location evidence="1">Membrane</location>
        <topology evidence="1">Multi-pass membrane protein</topology>
    </subcellularLocation>
</comment>
<dbReference type="PANTHER" id="PTHR31488">
    <property type="entry name" value="DPY-19-LIKE 1, LIKE (H. SAPIENS)"/>
    <property type="match status" value="1"/>
</dbReference>
<dbReference type="PANTHER" id="PTHR31488:SF1">
    <property type="entry name" value="C-MANNOSYLTRANSFERASE DPY19L1"/>
    <property type="match status" value="1"/>
</dbReference>
<feature type="transmembrane region" description="Helical" evidence="8">
    <location>
        <begin position="146"/>
        <end position="167"/>
    </location>
</feature>
<feature type="transmembrane region" description="Helical" evidence="8">
    <location>
        <begin position="6"/>
        <end position="26"/>
    </location>
</feature>
<accession>A0A6P9ALD0</accession>
<evidence type="ECO:0000256" key="3">
    <source>
        <dbReference type="ARBA" id="ARBA00022676"/>
    </source>
</evidence>
<keyword evidence="9" id="KW-1185">Reference proteome</keyword>
<name>A0A6P9ALD0_THRPL</name>
<evidence type="ECO:0000256" key="7">
    <source>
        <dbReference type="ARBA" id="ARBA00023136"/>
    </source>
</evidence>
<dbReference type="AlphaFoldDB" id="A0A6P9ALD0"/>
<dbReference type="Pfam" id="PF10034">
    <property type="entry name" value="Dpy19"/>
    <property type="match status" value="1"/>
</dbReference>
<comment type="similarity">
    <text evidence="2">Belongs to the dpy-19 family.</text>
</comment>
<dbReference type="InterPro" id="IPR018732">
    <property type="entry name" value="Dpy-19/Dpy-19-like"/>
</dbReference>